<evidence type="ECO:0000313" key="6">
    <source>
        <dbReference type="EMBL" id="OAO13542.1"/>
    </source>
</evidence>
<evidence type="ECO:0000256" key="3">
    <source>
        <dbReference type="ARBA" id="ARBA00023242"/>
    </source>
</evidence>
<dbReference type="PANTHER" id="PTHR19980:SF0">
    <property type="entry name" value="CLEAVAGE STIMULATION FACTOR SUBUNIT 3"/>
    <property type="match status" value="1"/>
</dbReference>
<dbReference type="Proteomes" id="UP000078348">
    <property type="component" value="Unassembled WGS sequence"/>
</dbReference>
<dbReference type="InterPro" id="IPR011990">
    <property type="entry name" value="TPR-like_helical_dom_sf"/>
</dbReference>
<dbReference type="Pfam" id="PF05843">
    <property type="entry name" value="Suf"/>
    <property type="match status" value="1"/>
</dbReference>
<evidence type="ECO:0000256" key="1">
    <source>
        <dbReference type="ARBA" id="ARBA00004123"/>
    </source>
</evidence>
<dbReference type="GO" id="GO:0005634">
    <property type="term" value="C:nucleus"/>
    <property type="evidence" value="ECO:0007669"/>
    <property type="project" value="UniProtKB-SubCell"/>
</dbReference>
<sequence length="670" mass="76610">MSDSDDFEDEVIDAKTTATTKFSSNDLLSNTAVNSRASAPVPVRRESAPQAAQSRHVSPEITKNLKAVEKNENDKEAWSNLASSLFTANVDEARSVFQVIMKSFPTSSRFLRMFCDMESRARNYNALEHLLEVYMPKCASVDIYVYYCQFYDNKLSYHKTGAELLQAREEIEALFNSAVEKVGLFYDADVLWRAYKSFLDKQPRNDSDESYRAKCIQKWRSFFQRVVVLPIRNVDSFWSDYSQFEASLVVTSSLSTEEKKETIKSILSQVSEAYKAASEESKKRGELWKDIKQDDLAMRTIGDDDKKQIALWKKLLAYETTNPMKLPEETHRHHMDQLYRRCVACCRYCPDLWILYISFVASFDWSNATRLMADAKEAMPACALLRLAICDLLESRGLVQEAKEEYEKMIGSCETSTGWIVYQQFTRRNFGVAEARHLFQRARLSMLAPEVFLAAAHLEYEVNEEAESALSVLRCGLTHFAKDQGYILSFAEFLLGLNDFENARILLENGIQMIGEDDCPALWEKLLLIESQYSMSPSSLGDIVKSQKRYSNANPKKRSLQGLISSLYRYNVYNFTPTSKEDRALLKRMNPSNLERDRGTKKLIVRNKQVIVVTAVDTLATSETPLWMREIIRKLPVTDRGKARSSIVDSLIDVLATVKLPRMSALITSK</sequence>
<keyword evidence="2" id="KW-0677">Repeat</keyword>
<dbReference type="OrthoDB" id="26282at2759"/>
<comment type="caution">
    <text evidence="6">The sequence shown here is derived from an EMBL/GenBank/DDBJ whole genome shotgun (WGS) entry which is preliminary data.</text>
</comment>
<evidence type="ECO:0000259" key="5">
    <source>
        <dbReference type="Pfam" id="PF05843"/>
    </source>
</evidence>
<dbReference type="InterPro" id="IPR045243">
    <property type="entry name" value="Rna14-like"/>
</dbReference>
<dbReference type="SUPFAM" id="SSF48452">
    <property type="entry name" value="TPR-like"/>
    <property type="match status" value="1"/>
</dbReference>
<feature type="domain" description="Suppressor of forked" evidence="5">
    <location>
        <begin position="65"/>
        <end position="581"/>
    </location>
</feature>
<evidence type="ECO:0000256" key="2">
    <source>
        <dbReference type="ARBA" id="ARBA00022737"/>
    </source>
</evidence>
<dbReference type="InterPro" id="IPR003107">
    <property type="entry name" value="HAT"/>
</dbReference>
<gene>
    <name evidence="6" type="ORF">AV274_4738</name>
</gene>
<dbReference type="PANTHER" id="PTHR19980">
    <property type="entry name" value="RNA CLEAVAGE STIMULATION FACTOR"/>
    <property type="match status" value="1"/>
</dbReference>
<dbReference type="STRING" id="478820.A0A196SBQ2"/>
<proteinExistence type="predicted"/>
<dbReference type="SMART" id="SM00386">
    <property type="entry name" value="HAT"/>
    <property type="match status" value="8"/>
</dbReference>
<dbReference type="Gene3D" id="1.25.40.1040">
    <property type="match status" value="1"/>
</dbReference>
<organism evidence="6 7">
    <name type="scientific">Blastocystis sp. subtype 1 (strain ATCC 50177 / NandII)</name>
    <dbReference type="NCBI Taxonomy" id="478820"/>
    <lineage>
        <taxon>Eukaryota</taxon>
        <taxon>Sar</taxon>
        <taxon>Stramenopiles</taxon>
        <taxon>Bigyra</taxon>
        <taxon>Opalozoa</taxon>
        <taxon>Opalinata</taxon>
        <taxon>Blastocystidae</taxon>
        <taxon>Blastocystis</taxon>
    </lineage>
</organism>
<comment type="subcellular location">
    <subcellularLocation>
        <location evidence="1">Nucleus</location>
    </subcellularLocation>
</comment>
<dbReference type="InterPro" id="IPR008847">
    <property type="entry name" value="Suf"/>
</dbReference>
<name>A0A196SBQ2_BLAHN</name>
<evidence type="ECO:0000256" key="4">
    <source>
        <dbReference type="SAM" id="MobiDB-lite"/>
    </source>
</evidence>
<feature type="region of interest" description="Disordered" evidence="4">
    <location>
        <begin position="33"/>
        <end position="58"/>
    </location>
</feature>
<dbReference type="EMBL" id="LXWW01000373">
    <property type="protein sequence ID" value="OAO13542.1"/>
    <property type="molecule type" value="Genomic_DNA"/>
</dbReference>
<protein>
    <recommendedName>
        <fullName evidence="5">Suppressor of forked domain-containing protein</fullName>
    </recommendedName>
</protein>
<accession>A0A196SBQ2</accession>
<reference evidence="6 7" key="1">
    <citation type="submission" date="2016-05" db="EMBL/GenBank/DDBJ databases">
        <title>Nuclear genome of Blastocystis sp. subtype 1 NandII.</title>
        <authorList>
            <person name="Gentekaki E."/>
            <person name="Curtis B."/>
            <person name="Stairs C."/>
            <person name="Eme L."/>
            <person name="Herman E."/>
            <person name="Klimes V."/>
            <person name="Arias M.C."/>
            <person name="Elias M."/>
            <person name="Hilliou F."/>
            <person name="Klute M."/>
            <person name="Malik S.-B."/>
            <person name="Pightling A."/>
            <person name="Rachubinski R."/>
            <person name="Salas D."/>
            <person name="Schlacht A."/>
            <person name="Suga H."/>
            <person name="Archibald J."/>
            <person name="Ball S.G."/>
            <person name="Clark G."/>
            <person name="Dacks J."/>
            <person name="Van Der Giezen M."/>
            <person name="Tsaousis A."/>
            <person name="Roger A."/>
        </authorList>
    </citation>
    <scope>NUCLEOTIDE SEQUENCE [LARGE SCALE GENOMIC DNA]</scope>
    <source>
        <strain evidence="7">ATCC 50177 / NandII</strain>
    </source>
</reference>
<keyword evidence="3" id="KW-0539">Nucleus</keyword>
<keyword evidence="7" id="KW-1185">Reference proteome</keyword>
<dbReference type="GO" id="GO:0003729">
    <property type="term" value="F:mRNA binding"/>
    <property type="evidence" value="ECO:0007669"/>
    <property type="project" value="TreeGrafter"/>
</dbReference>
<evidence type="ECO:0000313" key="7">
    <source>
        <dbReference type="Proteomes" id="UP000078348"/>
    </source>
</evidence>
<dbReference type="GO" id="GO:0031124">
    <property type="term" value="P:mRNA 3'-end processing"/>
    <property type="evidence" value="ECO:0007669"/>
    <property type="project" value="InterPro"/>
</dbReference>
<dbReference type="AlphaFoldDB" id="A0A196SBQ2"/>